<proteinExistence type="inferred from homology"/>
<dbReference type="SUPFAM" id="SSF161098">
    <property type="entry name" value="MetI-like"/>
    <property type="match status" value="1"/>
</dbReference>
<keyword evidence="2 7" id="KW-0813">Transport</keyword>
<name>A0A941EMM4_9ACTN</name>
<dbReference type="GO" id="GO:0005886">
    <property type="term" value="C:plasma membrane"/>
    <property type="evidence" value="ECO:0007669"/>
    <property type="project" value="UniProtKB-SubCell"/>
</dbReference>
<keyword evidence="4 7" id="KW-0812">Transmembrane</keyword>
<feature type="transmembrane region" description="Helical" evidence="7">
    <location>
        <begin position="78"/>
        <end position="96"/>
    </location>
</feature>
<keyword evidence="6 7" id="KW-0472">Membrane</keyword>
<dbReference type="EMBL" id="JAGSOG010000002">
    <property type="protein sequence ID" value="MBR7831804.1"/>
    <property type="molecule type" value="Genomic_DNA"/>
</dbReference>
<feature type="transmembrane region" description="Helical" evidence="7">
    <location>
        <begin position="177"/>
        <end position="210"/>
    </location>
</feature>
<evidence type="ECO:0000256" key="7">
    <source>
        <dbReference type="RuleBase" id="RU363032"/>
    </source>
</evidence>
<evidence type="ECO:0000313" key="9">
    <source>
        <dbReference type="EMBL" id="MBR7831804.1"/>
    </source>
</evidence>
<dbReference type="RefSeq" id="WP_212526333.1">
    <property type="nucleotide sequence ID" value="NZ_JAGSOG010000002.1"/>
</dbReference>
<dbReference type="InterPro" id="IPR000515">
    <property type="entry name" value="MetI-like"/>
</dbReference>
<keyword evidence="3" id="KW-1003">Cell membrane</keyword>
<evidence type="ECO:0000256" key="5">
    <source>
        <dbReference type="ARBA" id="ARBA00022989"/>
    </source>
</evidence>
<dbReference type="PROSITE" id="PS50928">
    <property type="entry name" value="ABC_TM1"/>
    <property type="match status" value="1"/>
</dbReference>
<evidence type="ECO:0000313" key="10">
    <source>
        <dbReference type="Proteomes" id="UP000675781"/>
    </source>
</evidence>
<dbReference type="PANTHER" id="PTHR30151:SF20">
    <property type="entry name" value="ABC TRANSPORTER PERMEASE PROTEIN HI_0355-RELATED"/>
    <property type="match status" value="1"/>
</dbReference>
<dbReference type="AlphaFoldDB" id="A0A941EMM4"/>
<feature type="transmembrane region" description="Helical" evidence="7">
    <location>
        <begin position="103"/>
        <end position="129"/>
    </location>
</feature>
<evidence type="ECO:0000256" key="6">
    <source>
        <dbReference type="ARBA" id="ARBA00023136"/>
    </source>
</evidence>
<dbReference type="Gene3D" id="1.10.3720.10">
    <property type="entry name" value="MetI-like"/>
    <property type="match status" value="1"/>
</dbReference>
<comment type="similarity">
    <text evidence="7">Belongs to the binding-protein-dependent transport system permease family.</text>
</comment>
<protein>
    <submittedName>
        <fullName evidence="9">ABC transporter permease</fullName>
    </submittedName>
</protein>
<comment type="subcellular location">
    <subcellularLocation>
        <location evidence="1 7">Cell membrane</location>
        <topology evidence="1 7">Multi-pass membrane protein</topology>
    </subcellularLocation>
</comment>
<comment type="caution">
    <text evidence="9">The sequence shown here is derived from an EMBL/GenBank/DDBJ whole genome shotgun (WGS) entry which is preliminary data.</text>
</comment>
<evidence type="ECO:0000256" key="2">
    <source>
        <dbReference type="ARBA" id="ARBA00022448"/>
    </source>
</evidence>
<evidence type="ECO:0000256" key="1">
    <source>
        <dbReference type="ARBA" id="ARBA00004651"/>
    </source>
</evidence>
<dbReference type="Pfam" id="PF00528">
    <property type="entry name" value="BPD_transp_1"/>
    <property type="match status" value="1"/>
</dbReference>
<dbReference type="PANTHER" id="PTHR30151">
    <property type="entry name" value="ALKANE SULFONATE ABC TRANSPORTER-RELATED, MEMBRANE SUBUNIT"/>
    <property type="match status" value="1"/>
</dbReference>
<dbReference type="Proteomes" id="UP000675781">
    <property type="component" value="Unassembled WGS sequence"/>
</dbReference>
<reference evidence="9" key="1">
    <citation type="submission" date="2021-04" db="EMBL/GenBank/DDBJ databases">
        <title>Genome based classification of Actinospica acidithermotolerans sp. nov., an actinobacterium isolated from an Indonesian hot spring.</title>
        <authorList>
            <person name="Kusuma A.B."/>
            <person name="Putra K.E."/>
            <person name="Nafisah S."/>
            <person name="Loh J."/>
            <person name="Nouioui I."/>
            <person name="Goodfellow M."/>
        </authorList>
    </citation>
    <scope>NUCLEOTIDE SEQUENCE</scope>
    <source>
        <strain evidence="9">CSCA 57</strain>
    </source>
</reference>
<organism evidence="9 10">
    <name type="scientific">Actinospica durhamensis</name>
    <dbReference type="NCBI Taxonomy" id="1508375"/>
    <lineage>
        <taxon>Bacteria</taxon>
        <taxon>Bacillati</taxon>
        <taxon>Actinomycetota</taxon>
        <taxon>Actinomycetes</taxon>
        <taxon>Catenulisporales</taxon>
        <taxon>Actinospicaceae</taxon>
        <taxon>Actinospica</taxon>
    </lineage>
</organism>
<feature type="transmembrane region" description="Helical" evidence="7">
    <location>
        <begin position="135"/>
        <end position="157"/>
    </location>
</feature>
<feature type="transmembrane region" description="Helical" evidence="7">
    <location>
        <begin position="230"/>
        <end position="252"/>
    </location>
</feature>
<sequence>MSGSRSTSISPRAGKVLRAAWPPLLLAAVLVVGWQLLAQDGIKNPQVLPSPTRVVSAGWDQRSTIWSEALPTLRETELGFALSFALSWLIAGAMDFSATVRRAVYPLLVTSQTVPVVALAPMFVVVFGFTLLPKVLLVALATFFPLTASLAEGFATADGEASRLLRSMGAGRWREFWTVRVPGALPFFFTGLRVSITYAIGGAIFAEYAGAERGLGLYLNQMQQVFRLDLVFATVIVVAALSVALFAATYLLERWLTPWRRFERSARTQGANAA</sequence>
<dbReference type="CDD" id="cd06261">
    <property type="entry name" value="TM_PBP2"/>
    <property type="match status" value="1"/>
</dbReference>
<gene>
    <name evidence="9" type="ORF">KDL01_00945</name>
</gene>
<evidence type="ECO:0000259" key="8">
    <source>
        <dbReference type="PROSITE" id="PS50928"/>
    </source>
</evidence>
<evidence type="ECO:0000256" key="4">
    <source>
        <dbReference type="ARBA" id="ARBA00022692"/>
    </source>
</evidence>
<keyword evidence="5 7" id="KW-1133">Transmembrane helix</keyword>
<feature type="domain" description="ABC transmembrane type-1" evidence="8">
    <location>
        <begin position="69"/>
        <end position="247"/>
    </location>
</feature>
<keyword evidence="10" id="KW-1185">Reference proteome</keyword>
<accession>A0A941EMM4</accession>
<dbReference type="InterPro" id="IPR035906">
    <property type="entry name" value="MetI-like_sf"/>
</dbReference>
<dbReference type="GO" id="GO:0055085">
    <property type="term" value="P:transmembrane transport"/>
    <property type="evidence" value="ECO:0007669"/>
    <property type="project" value="InterPro"/>
</dbReference>
<evidence type="ECO:0000256" key="3">
    <source>
        <dbReference type="ARBA" id="ARBA00022475"/>
    </source>
</evidence>